<organism evidence="1 2">
    <name type="scientific">Brevibacterium luteolum</name>
    <dbReference type="NCBI Taxonomy" id="199591"/>
    <lineage>
        <taxon>Bacteria</taxon>
        <taxon>Bacillati</taxon>
        <taxon>Actinomycetota</taxon>
        <taxon>Actinomycetes</taxon>
        <taxon>Micrococcales</taxon>
        <taxon>Brevibacteriaceae</taxon>
        <taxon>Brevibacterium</taxon>
    </lineage>
</organism>
<name>A0A6G8KXS4_9MICO</name>
<protein>
    <submittedName>
        <fullName evidence="1">Antitoxin HicB</fullName>
    </submittedName>
</protein>
<evidence type="ECO:0000313" key="2">
    <source>
        <dbReference type="Proteomes" id="UP000501518"/>
    </source>
</evidence>
<evidence type="ECO:0000313" key="1">
    <source>
        <dbReference type="EMBL" id="QIN29614.1"/>
    </source>
</evidence>
<gene>
    <name evidence="1" type="ORF">EW640_10240</name>
</gene>
<sequence>MNNVTVTARQWSGGWELEIDPGNITQVRSLANASAQVVDYLDTLDPTVDHSTWDVHIVPDLGDLTQRIEESKRATAEAAALQVRAGQLSRELVRELRSRDFSVSDVAVMLNVSRGRVSQLDR</sequence>
<dbReference type="EMBL" id="CP035810">
    <property type="protein sequence ID" value="QIN29614.1"/>
    <property type="molecule type" value="Genomic_DNA"/>
</dbReference>
<dbReference type="Proteomes" id="UP000501518">
    <property type="component" value="Chromosome"/>
</dbReference>
<proteinExistence type="predicted"/>
<dbReference type="KEGG" id="blut:EW640_10240"/>
<accession>A0A6G8KXS4</accession>
<dbReference type="AlphaFoldDB" id="A0A6G8KXS4"/>
<dbReference type="RefSeq" id="WP_165884012.1">
    <property type="nucleotide sequence ID" value="NZ_CP035810.1"/>
</dbReference>
<reference evidence="1 2" key="1">
    <citation type="submission" date="2019-02" db="EMBL/GenBank/DDBJ databases">
        <title>Complete Genome Sequence and Methylome Analysis of Brevibacterium luteolum NEB1784.</title>
        <authorList>
            <person name="Fomenkov A."/>
            <person name="Roberts R.J."/>
        </authorList>
    </citation>
    <scope>NUCLEOTIDE SEQUENCE [LARGE SCALE GENOMIC DNA]</scope>
    <source>
        <strain evidence="1 2">NEB1784</strain>
    </source>
</reference>